<keyword evidence="2" id="KW-1133">Transmembrane helix</keyword>
<organism evidence="3 4">
    <name type="scientific">Streptococcus sanguinis</name>
    <dbReference type="NCBI Taxonomy" id="1305"/>
    <lineage>
        <taxon>Bacteria</taxon>
        <taxon>Bacillati</taxon>
        <taxon>Bacillota</taxon>
        <taxon>Bacilli</taxon>
        <taxon>Lactobacillales</taxon>
        <taxon>Streptococcaceae</taxon>
        <taxon>Streptococcus</taxon>
    </lineage>
</organism>
<evidence type="ECO:0000313" key="4">
    <source>
        <dbReference type="Proteomes" id="UP000183504"/>
    </source>
</evidence>
<feature type="transmembrane region" description="Helical" evidence="2">
    <location>
        <begin position="123"/>
        <end position="144"/>
    </location>
</feature>
<proteinExistence type="predicted"/>
<dbReference type="EMBL" id="CDMW01000001">
    <property type="protein sequence ID" value="CEL89814.1"/>
    <property type="molecule type" value="Genomic_DNA"/>
</dbReference>
<feature type="transmembrane region" description="Helical" evidence="2">
    <location>
        <begin position="12"/>
        <end position="39"/>
    </location>
</feature>
<keyword evidence="2" id="KW-0812">Transmembrane</keyword>
<accession>A0A0B7GJG1</accession>
<evidence type="ECO:0000313" key="3">
    <source>
        <dbReference type="EMBL" id="CEL89814.1"/>
    </source>
</evidence>
<reference evidence="3 4" key="1">
    <citation type="submission" date="2015-01" db="EMBL/GenBank/DDBJ databases">
        <authorList>
            <person name="Pelicic Vladimir"/>
        </authorList>
    </citation>
    <scope>NUCLEOTIDE SEQUENCE [LARGE SCALE GENOMIC DNA]</scope>
    <source>
        <strain evidence="3 4">2908</strain>
    </source>
</reference>
<feature type="transmembrane region" description="Helical" evidence="2">
    <location>
        <begin position="51"/>
        <end position="76"/>
    </location>
</feature>
<feature type="transmembrane region" description="Helical" evidence="2">
    <location>
        <begin position="92"/>
        <end position="111"/>
    </location>
</feature>
<feature type="transmembrane region" description="Helical" evidence="2">
    <location>
        <begin position="156"/>
        <end position="176"/>
    </location>
</feature>
<evidence type="ECO:0000256" key="1">
    <source>
        <dbReference type="SAM" id="Coils"/>
    </source>
</evidence>
<protein>
    <submittedName>
        <fullName evidence="3">Uncharacterized protein</fullName>
    </submittedName>
</protein>
<dbReference type="Proteomes" id="UP000183504">
    <property type="component" value="Unassembled WGS sequence"/>
</dbReference>
<keyword evidence="2" id="KW-0472">Membrane</keyword>
<keyword evidence="1" id="KW-0175">Coiled coil</keyword>
<feature type="coiled-coil region" evidence="1">
    <location>
        <begin position="272"/>
        <end position="299"/>
    </location>
</feature>
<gene>
    <name evidence="3" type="ORF">SSV_0504</name>
</gene>
<evidence type="ECO:0000256" key="2">
    <source>
        <dbReference type="SAM" id="Phobius"/>
    </source>
</evidence>
<name>A0A0B7GJG1_STRSA</name>
<dbReference type="AlphaFoldDB" id="A0A0B7GJG1"/>
<dbReference type="RefSeq" id="WP_072073565.1">
    <property type="nucleotide sequence ID" value="NZ_CDMW01000001.1"/>
</dbReference>
<sequence length="459" mass="52592">MKKLKASKDLFAIFYIVNWILSIIIAPLGGYAVIVLMLSTIEFLSSGKTSILMQFMMFSMIFKFVVLIYLFIYLILSLRSLIQSIKTSKDSLHLAPISLILTLLLQLFPFISALKDTRTIEPYRWLIGVVPLCSILSLLSYLYARYGLKGQRKKALLWAGHMVNGMLILLMIVAFFQPIIPQLTRTSRVLSSLEQEYKKRGMDAKVETVPSGYGEEDSNNPDFNDIYPIGKFKVTIGKHSFYEEVRVNKAGGIEEAAFIDPKTTPSPILRVILQKENSRENLIKTKENVEKSLDNIDESVNIIPHYGNTEVSVEYITNPKRSKPKSFEEKDFKLNSLFDITDEKLLEKEDVWISIRIELNLKQRLFASDSGEKFLHDMDYSLFQTGNYVFEIEETDKDNVTSKKQFFAKIKDGKLVQLNKNDSDQDLTEGSVSLLEYSYRGSIGYSIDEGYDHMVDWPD</sequence>